<evidence type="ECO:0000313" key="6">
    <source>
        <dbReference type="Proteomes" id="UP001164746"/>
    </source>
</evidence>
<feature type="region of interest" description="Disordered" evidence="3">
    <location>
        <begin position="1"/>
        <end position="20"/>
    </location>
</feature>
<dbReference type="PANTHER" id="PTHR23048:SF0">
    <property type="entry name" value="CALMODULIN LIKE 3"/>
    <property type="match status" value="1"/>
</dbReference>
<evidence type="ECO:0000259" key="4">
    <source>
        <dbReference type="PROSITE" id="PS50222"/>
    </source>
</evidence>
<dbReference type="PROSITE" id="PS50222">
    <property type="entry name" value="EF_HAND_2"/>
    <property type="match status" value="3"/>
</dbReference>
<feature type="domain" description="EF-hand" evidence="4">
    <location>
        <begin position="41"/>
        <end position="76"/>
    </location>
</feature>
<keyword evidence="1" id="KW-0677">Repeat</keyword>
<protein>
    <submittedName>
        <fullName evidence="5">CALM4-like protein</fullName>
    </submittedName>
</protein>
<proteinExistence type="predicted"/>
<keyword evidence="2" id="KW-0106">Calcium</keyword>
<evidence type="ECO:0000256" key="1">
    <source>
        <dbReference type="ARBA" id="ARBA00022737"/>
    </source>
</evidence>
<feature type="domain" description="EF-hand" evidence="4">
    <location>
        <begin position="20"/>
        <end position="39"/>
    </location>
</feature>
<dbReference type="Proteomes" id="UP001164746">
    <property type="component" value="Chromosome 11"/>
</dbReference>
<dbReference type="InterPro" id="IPR050230">
    <property type="entry name" value="CALM/Myosin/TropC-like"/>
</dbReference>
<dbReference type="EMBL" id="CP111022">
    <property type="protein sequence ID" value="WAR19738.1"/>
    <property type="molecule type" value="Genomic_DNA"/>
</dbReference>
<dbReference type="InterPro" id="IPR002048">
    <property type="entry name" value="EF_hand_dom"/>
</dbReference>
<keyword evidence="6" id="KW-1185">Reference proteome</keyword>
<organism evidence="5 6">
    <name type="scientific">Mya arenaria</name>
    <name type="common">Soft-shell clam</name>
    <dbReference type="NCBI Taxonomy" id="6604"/>
    <lineage>
        <taxon>Eukaryota</taxon>
        <taxon>Metazoa</taxon>
        <taxon>Spiralia</taxon>
        <taxon>Lophotrochozoa</taxon>
        <taxon>Mollusca</taxon>
        <taxon>Bivalvia</taxon>
        <taxon>Autobranchia</taxon>
        <taxon>Heteroconchia</taxon>
        <taxon>Euheterodonta</taxon>
        <taxon>Imparidentia</taxon>
        <taxon>Neoheterodontei</taxon>
        <taxon>Myida</taxon>
        <taxon>Myoidea</taxon>
        <taxon>Myidae</taxon>
        <taxon>Mya</taxon>
    </lineage>
</organism>
<evidence type="ECO:0000256" key="3">
    <source>
        <dbReference type="SAM" id="MobiDB-lite"/>
    </source>
</evidence>
<dbReference type="PROSITE" id="PS00018">
    <property type="entry name" value="EF_HAND_1"/>
    <property type="match status" value="1"/>
</dbReference>
<feature type="domain" description="EF-hand" evidence="4">
    <location>
        <begin position="77"/>
        <end position="110"/>
    </location>
</feature>
<gene>
    <name evidence="5" type="ORF">MAR_001576</name>
</gene>
<evidence type="ECO:0000256" key="2">
    <source>
        <dbReference type="ARBA" id="ARBA00022837"/>
    </source>
</evidence>
<dbReference type="PANTHER" id="PTHR23048">
    <property type="entry name" value="MYOSIN LIGHT CHAIN 1, 3"/>
    <property type="match status" value="1"/>
</dbReference>
<evidence type="ECO:0000313" key="5">
    <source>
        <dbReference type="EMBL" id="WAR19738.1"/>
    </source>
</evidence>
<sequence length="110" mass="12827">MAKIHSKNCSTELSEEQIEGNGEIDFEEFLMMMSKKMNGVDHEAELKEAFEIFDRDQTGFINPADLKFVMSQLGEKLTDEEVREMMREADTDDRGKLTWEKFYAIMMKEG</sequence>
<dbReference type="InterPro" id="IPR018247">
    <property type="entry name" value="EF_Hand_1_Ca_BS"/>
</dbReference>
<dbReference type="CDD" id="cd00051">
    <property type="entry name" value="EFh"/>
    <property type="match status" value="1"/>
</dbReference>
<dbReference type="InterPro" id="IPR011992">
    <property type="entry name" value="EF-hand-dom_pair"/>
</dbReference>
<reference evidence="5" key="1">
    <citation type="submission" date="2022-11" db="EMBL/GenBank/DDBJ databases">
        <title>Centuries of genome instability and evolution in soft-shell clam transmissible cancer (bioRxiv).</title>
        <authorList>
            <person name="Hart S.F.M."/>
            <person name="Yonemitsu M.A."/>
            <person name="Giersch R.M."/>
            <person name="Beal B.F."/>
            <person name="Arriagada G."/>
            <person name="Davis B.W."/>
            <person name="Ostrander E.A."/>
            <person name="Goff S.P."/>
            <person name="Metzger M.J."/>
        </authorList>
    </citation>
    <scope>NUCLEOTIDE SEQUENCE</scope>
    <source>
        <strain evidence="5">MELC-2E11</strain>
        <tissue evidence="5">Siphon/mantle</tissue>
    </source>
</reference>
<accession>A0ABY7FC51</accession>
<name>A0ABY7FC51_MYAAR</name>
<dbReference type="SMART" id="SM00054">
    <property type="entry name" value="EFh"/>
    <property type="match status" value="3"/>
</dbReference>
<dbReference type="Pfam" id="PF13499">
    <property type="entry name" value="EF-hand_7"/>
    <property type="match status" value="1"/>
</dbReference>
<dbReference type="SUPFAM" id="SSF47473">
    <property type="entry name" value="EF-hand"/>
    <property type="match status" value="1"/>
</dbReference>
<dbReference type="Gene3D" id="1.10.238.10">
    <property type="entry name" value="EF-hand"/>
    <property type="match status" value="1"/>
</dbReference>